<evidence type="ECO:0000256" key="1">
    <source>
        <dbReference type="ARBA" id="ARBA00007818"/>
    </source>
</evidence>
<organism evidence="4 5">
    <name type="scientific">Rosa chinensis</name>
    <name type="common">China rose</name>
    <dbReference type="NCBI Taxonomy" id="74649"/>
    <lineage>
        <taxon>Eukaryota</taxon>
        <taxon>Viridiplantae</taxon>
        <taxon>Streptophyta</taxon>
        <taxon>Embryophyta</taxon>
        <taxon>Tracheophyta</taxon>
        <taxon>Spermatophyta</taxon>
        <taxon>Magnoliopsida</taxon>
        <taxon>eudicotyledons</taxon>
        <taxon>Gunneridae</taxon>
        <taxon>Pentapetalae</taxon>
        <taxon>rosids</taxon>
        <taxon>fabids</taxon>
        <taxon>Rosales</taxon>
        <taxon>Rosaceae</taxon>
        <taxon>Rosoideae</taxon>
        <taxon>Rosoideae incertae sedis</taxon>
        <taxon>Rosa</taxon>
    </lineage>
</organism>
<evidence type="ECO:0000313" key="5">
    <source>
        <dbReference type="Proteomes" id="UP000238479"/>
    </source>
</evidence>
<comment type="caution">
    <text evidence="4">The sequence shown here is derived from an EMBL/GenBank/DDBJ whole genome shotgun (WGS) entry which is preliminary data.</text>
</comment>
<dbReference type="Gramene" id="PRQ27915">
    <property type="protein sequence ID" value="PRQ27915"/>
    <property type="gene ID" value="RchiOBHm_Chr6g0310421"/>
</dbReference>
<dbReference type="Pfam" id="PF05907">
    <property type="entry name" value="CXXC_Zn-b_euk"/>
    <property type="match status" value="1"/>
</dbReference>
<sequence>MVLFALQITAELENLTNLQPQGGCDDPEFTYLFKLKCQSCGEPTQKETALSLSESVPLPVGKGTTNLIQKCKFCGREGTVTMMPGRGQPLTEELSEAGKFAPLMVFECRGYEPADYVFGGGWKVQSLAGTTFDDVDLSEEEFTEYDEKGECPVMISKPSSTFVVLKN</sequence>
<evidence type="ECO:0000313" key="4">
    <source>
        <dbReference type="EMBL" id="PRQ27915.1"/>
    </source>
</evidence>
<dbReference type="OrthoDB" id="10248838at2759"/>
<evidence type="ECO:0000256" key="3">
    <source>
        <dbReference type="ARBA" id="ARBA00022833"/>
    </source>
</evidence>
<dbReference type="OMA" id="TAHFVWR"/>
<name>A0A2P6Q161_ROSCH</name>
<dbReference type="PANTHER" id="PTHR12857">
    <property type="entry name" value="CXXC MOTIF CONTAINING ZINC BINDING PROTEIN"/>
    <property type="match status" value="1"/>
</dbReference>
<dbReference type="STRING" id="74649.A0A2P6Q161"/>
<reference evidence="4 5" key="1">
    <citation type="journal article" date="2018" name="Nat. Genet.">
        <title>The Rosa genome provides new insights in the design of modern roses.</title>
        <authorList>
            <person name="Bendahmane M."/>
        </authorList>
    </citation>
    <scope>NUCLEOTIDE SEQUENCE [LARGE SCALE GENOMIC DNA]</scope>
    <source>
        <strain evidence="5">cv. Old Blush</strain>
    </source>
</reference>
<gene>
    <name evidence="4" type="ORF">RchiOBHm_Chr6g0310421</name>
</gene>
<evidence type="ECO:0000256" key="2">
    <source>
        <dbReference type="ARBA" id="ARBA00022723"/>
    </source>
</evidence>
<dbReference type="InterPro" id="IPR008584">
    <property type="entry name" value="CXXC_Zn-binding_euk"/>
</dbReference>
<dbReference type="AlphaFoldDB" id="A0A2P6Q161"/>
<keyword evidence="5" id="KW-1185">Reference proteome</keyword>
<dbReference type="EMBL" id="PDCK01000044">
    <property type="protein sequence ID" value="PRQ27915.1"/>
    <property type="molecule type" value="Genomic_DNA"/>
</dbReference>
<dbReference type="Proteomes" id="UP000238479">
    <property type="component" value="Chromosome 6"/>
</dbReference>
<dbReference type="GO" id="GO:0008270">
    <property type="term" value="F:zinc ion binding"/>
    <property type="evidence" value="ECO:0007669"/>
    <property type="project" value="TreeGrafter"/>
</dbReference>
<keyword evidence="2" id="KW-0479">Metal-binding</keyword>
<dbReference type="SUPFAM" id="SSF141678">
    <property type="entry name" value="MAL13P1.257-like"/>
    <property type="match status" value="1"/>
</dbReference>
<keyword evidence="3" id="KW-0862">Zinc</keyword>
<comment type="similarity">
    <text evidence="1">Belongs to the UPF0587 family.</text>
</comment>
<proteinExistence type="inferred from homology"/>
<dbReference type="PANTHER" id="PTHR12857:SF0">
    <property type="entry name" value="CXXC MOTIF CONTAINING ZINC BINDING PROTEIN"/>
    <property type="match status" value="1"/>
</dbReference>
<protein>
    <submittedName>
        <fullName evidence="4">Uncharacterized protein</fullName>
    </submittedName>
</protein>
<accession>A0A2P6Q161</accession>